<evidence type="ECO:0000256" key="8">
    <source>
        <dbReference type="ARBA" id="ARBA00023002"/>
    </source>
</evidence>
<evidence type="ECO:0000256" key="6">
    <source>
        <dbReference type="ARBA" id="ARBA00022642"/>
    </source>
</evidence>
<evidence type="ECO:0000256" key="1">
    <source>
        <dbReference type="ARBA" id="ARBA00001974"/>
    </source>
</evidence>
<evidence type="ECO:0000256" key="7">
    <source>
        <dbReference type="ARBA" id="ARBA00022827"/>
    </source>
</evidence>
<dbReference type="PANTHER" id="PTHR42716:SF2">
    <property type="entry name" value="L-ASPARTATE OXIDASE, CHLOROPLASTIC"/>
    <property type="match status" value="1"/>
</dbReference>
<dbReference type="SUPFAM" id="SSF51905">
    <property type="entry name" value="FAD/NAD(P)-binding domain"/>
    <property type="match status" value="1"/>
</dbReference>
<feature type="domain" description="Fumarate reductase/succinate dehydrogenase flavoprotein-like C-terminal" evidence="10">
    <location>
        <begin position="96"/>
        <end position="178"/>
    </location>
</feature>
<comment type="caution">
    <text evidence="11">The sequence shown here is derived from an EMBL/GenBank/DDBJ whole genome shotgun (WGS) entry which is preliminary data.</text>
</comment>
<dbReference type="EC" id="1.4.3.16" evidence="4"/>
<keyword evidence="5" id="KW-0285">Flavoprotein</keyword>
<proteinExistence type="inferred from homology"/>
<dbReference type="GO" id="GO:0034628">
    <property type="term" value="P:'de novo' NAD+ biosynthetic process from L-aspartate"/>
    <property type="evidence" value="ECO:0007669"/>
    <property type="project" value="TreeGrafter"/>
</dbReference>
<keyword evidence="6" id="KW-0662">Pyridine nucleotide biosynthesis</keyword>
<comment type="pathway">
    <text evidence="2">Cofactor biosynthesis; NAD(+) biosynthesis; iminoaspartate from L-aspartate (oxidase route): step 1/1.</text>
</comment>
<feature type="domain" description="FAD-dependent oxidoreductase 2 FAD-binding" evidence="9">
    <location>
        <begin position="2"/>
        <end position="47"/>
    </location>
</feature>
<dbReference type="InterPro" id="IPR037099">
    <property type="entry name" value="Fum_R/Succ_DH_flav-like_C_sf"/>
</dbReference>
<dbReference type="Gene3D" id="1.20.58.100">
    <property type="entry name" value="Fumarate reductase/succinate dehydrogenase flavoprotein-like, C-terminal domain"/>
    <property type="match status" value="1"/>
</dbReference>
<evidence type="ECO:0000313" key="11">
    <source>
        <dbReference type="EMBL" id="KAA6328514.1"/>
    </source>
</evidence>
<reference evidence="11" key="1">
    <citation type="submission" date="2019-03" db="EMBL/GenBank/DDBJ databases">
        <title>Single cell metagenomics reveals metabolic interactions within the superorganism composed of flagellate Streblomastix strix and complex community of Bacteroidetes bacteria on its surface.</title>
        <authorList>
            <person name="Treitli S.C."/>
            <person name="Kolisko M."/>
            <person name="Husnik F."/>
            <person name="Keeling P."/>
            <person name="Hampl V."/>
        </authorList>
    </citation>
    <scope>NUCLEOTIDE SEQUENCE</scope>
    <source>
        <strain evidence="11">STM</strain>
    </source>
</reference>
<dbReference type="FunFam" id="1.20.58.100:FF:000002">
    <property type="entry name" value="L-aspartate oxidase"/>
    <property type="match status" value="1"/>
</dbReference>
<keyword evidence="7" id="KW-0274">FAD</keyword>
<evidence type="ECO:0000259" key="9">
    <source>
        <dbReference type="Pfam" id="PF00890"/>
    </source>
</evidence>
<comment type="cofactor">
    <cofactor evidence="1">
        <name>FAD</name>
        <dbReference type="ChEBI" id="CHEBI:57692"/>
    </cofactor>
</comment>
<evidence type="ECO:0000256" key="2">
    <source>
        <dbReference type="ARBA" id="ARBA00004950"/>
    </source>
</evidence>
<dbReference type="InterPro" id="IPR003953">
    <property type="entry name" value="FAD-dep_OxRdtase_2_FAD-bd"/>
</dbReference>
<gene>
    <name evidence="11" type="ORF">EZS27_022595</name>
</gene>
<dbReference type="AlphaFoldDB" id="A0A5J4R5F0"/>
<dbReference type="EMBL" id="SNRY01001806">
    <property type="protein sequence ID" value="KAA6328514.1"/>
    <property type="molecule type" value="Genomic_DNA"/>
</dbReference>
<comment type="similarity">
    <text evidence="3">Belongs to the FAD-dependent oxidoreductase 2 family. NadB subfamily.</text>
</comment>
<dbReference type="GO" id="GO:0008734">
    <property type="term" value="F:L-aspartate oxidase activity"/>
    <property type="evidence" value="ECO:0007669"/>
    <property type="project" value="UniProtKB-EC"/>
</dbReference>
<name>A0A5J4R5F0_9ZZZZ</name>
<dbReference type="InterPro" id="IPR005288">
    <property type="entry name" value="NadB"/>
</dbReference>
<dbReference type="UniPathway" id="UPA00253">
    <property type="reaction ID" value="UER00326"/>
</dbReference>
<dbReference type="Pfam" id="PF00890">
    <property type="entry name" value="FAD_binding_2"/>
    <property type="match status" value="1"/>
</dbReference>
<dbReference type="SUPFAM" id="SSF46977">
    <property type="entry name" value="Succinate dehydrogenase/fumarate reductase flavoprotein C-terminal domain"/>
    <property type="match status" value="1"/>
</dbReference>
<dbReference type="InterPro" id="IPR015939">
    <property type="entry name" value="Fum_Rdtase/Succ_DH_flav-like_C"/>
</dbReference>
<evidence type="ECO:0000256" key="3">
    <source>
        <dbReference type="ARBA" id="ARBA00008562"/>
    </source>
</evidence>
<evidence type="ECO:0000256" key="4">
    <source>
        <dbReference type="ARBA" id="ARBA00012173"/>
    </source>
</evidence>
<evidence type="ECO:0000259" key="10">
    <source>
        <dbReference type="Pfam" id="PF02910"/>
    </source>
</evidence>
<dbReference type="Pfam" id="PF02910">
    <property type="entry name" value="Succ_DH_flav_C"/>
    <property type="match status" value="1"/>
</dbReference>
<dbReference type="Gene3D" id="3.90.700.10">
    <property type="entry name" value="Succinate dehydrogenase/fumarate reductase flavoprotein, catalytic domain"/>
    <property type="match status" value="1"/>
</dbReference>
<sequence>VASAAHYLCGGIKVDLNGQSSIKRLYAAGECSCTGLHGGNRLASNSLIEAVVYADAAAKHSTEHISGYTHKEEIPEWNDEGTKSPEEMVLITQNMKEVNQIMSTYVGIVRSNLRLKRAWSRLDIIYEETESLFKRSVVSREICELRNVINVGYLIVRQAIERTESRGLHYTIDYPKKKNV</sequence>
<feature type="non-terminal residue" evidence="11">
    <location>
        <position position="1"/>
    </location>
</feature>
<dbReference type="InterPro" id="IPR036188">
    <property type="entry name" value="FAD/NAD-bd_sf"/>
</dbReference>
<dbReference type="Gene3D" id="3.50.50.60">
    <property type="entry name" value="FAD/NAD(P)-binding domain"/>
    <property type="match status" value="1"/>
</dbReference>
<evidence type="ECO:0000256" key="5">
    <source>
        <dbReference type="ARBA" id="ARBA00022630"/>
    </source>
</evidence>
<accession>A0A5J4R5F0</accession>
<keyword evidence="8 11" id="KW-0560">Oxidoreductase</keyword>
<dbReference type="InterPro" id="IPR027477">
    <property type="entry name" value="Succ_DH/fumarate_Rdtase_cat_sf"/>
</dbReference>
<dbReference type="PANTHER" id="PTHR42716">
    <property type="entry name" value="L-ASPARTATE OXIDASE"/>
    <property type="match status" value="1"/>
</dbReference>
<organism evidence="11">
    <name type="scientific">termite gut metagenome</name>
    <dbReference type="NCBI Taxonomy" id="433724"/>
    <lineage>
        <taxon>unclassified sequences</taxon>
        <taxon>metagenomes</taxon>
        <taxon>organismal metagenomes</taxon>
    </lineage>
</organism>
<protein>
    <recommendedName>
        <fullName evidence="4">L-aspartate oxidase</fullName>
        <ecNumber evidence="4">1.4.3.16</ecNumber>
    </recommendedName>
</protein>